<dbReference type="Pfam" id="PF00300">
    <property type="entry name" value="His_Phos_1"/>
    <property type="match status" value="1"/>
</dbReference>
<dbReference type="GO" id="GO:0005737">
    <property type="term" value="C:cytoplasm"/>
    <property type="evidence" value="ECO:0007669"/>
    <property type="project" value="TreeGrafter"/>
</dbReference>
<reference evidence="1 2" key="1">
    <citation type="submission" date="2017-07" db="EMBL/GenBank/DDBJ databases">
        <title>Fictibacillus sp. nov. GDSW-R2A3 Genome sequencing and assembly.</title>
        <authorList>
            <person name="Mayilraj S."/>
        </authorList>
    </citation>
    <scope>NUCLEOTIDE SEQUENCE [LARGE SCALE GENOMIC DNA]</scope>
    <source>
        <strain evidence="1 2">GDSW-R2A3</strain>
    </source>
</reference>
<dbReference type="InterPro" id="IPR029033">
    <property type="entry name" value="His_PPase_superfam"/>
</dbReference>
<dbReference type="PANTHER" id="PTHR48100">
    <property type="entry name" value="BROAD-SPECIFICITY PHOSPHATASE YOR283W-RELATED"/>
    <property type="match status" value="1"/>
</dbReference>
<dbReference type="GO" id="GO:0016791">
    <property type="term" value="F:phosphatase activity"/>
    <property type="evidence" value="ECO:0007669"/>
    <property type="project" value="TreeGrafter"/>
</dbReference>
<dbReference type="AlphaFoldDB" id="A0A235FDU7"/>
<dbReference type="InterPro" id="IPR013078">
    <property type="entry name" value="His_Pase_superF_clade-1"/>
</dbReference>
<dbReference type="Proteomes" id="UP000215059">
    <property type="component" value="Unassembled WGS sequence"/>
</dbReference>
<evidence type="ECO:0000313" key="1">
    <source>
        <dbReference type="EMBL" id="OYD59382.1"/>
    </source>
</evidence>
<sequence length="195" mass="22283">MSTFVYMVRHGESPKEGNERTRVLTEKGLVDAQRVTDLLKDEQIDIVVSSPYIRSISTVENLAKKIGKDVLVIEDLKERIFSPDGNRVSDQELAPLLEKSFLNPDFTLEGGESNADCQQRAVTVLKELLNTYRDKKVVFGSHGAVMTLMMGYFNDHYDLSFLKNTTKPDIYRMEFNELELVNVQRLWSEEVEVSS</sequence>
<evidence type="ECO:0000313" key="2">
    <source>
        <dbReference type="Proteomes" id="UP000215059"/>
    </source>
</evidence>
<dbReference type="SUPFAM" id="SSF53254">
    <property type="entry name" value="Phosphoglycerate mutase-like"/>
    <property type="match status" value="1"/>
</dbReference>
<dbReference type="CDD" id="cd07067">
    <property type="entry name" value="HP_PGM_like"/>
    <property type="match status" value="1"/>
</dbReference>
<name>A0A235FDU7_9BACL</name>
<accession>A0A235FDU7</accession>
<organism evidence="1 2">
    <name type="scientific">Fictibacillus aquaticus</name>
    <dbReference type="NCBI Taxonomy" id="2021314"/>
    <lineage>
        <taxon>Bacteria</taxon>
        <taxon>Bacillati</taxon>
        <taxon>Bacillota</taxon>
        <taxon>Bacilli</taxon>
        <taxon>Bacillales</taxon>
        <taxon>Fictibacillaceae</taxon>
        <taxon>Fictibacillus</taxon>
    </lineage>
</organism>
<dbReference type="InterPro" id="IPR050275">
    <property type="entry name" value="PGM_Phosphatase"/>
</dbReference>
<gene>
    <name evidence="1" type="ORF">CGZ90_05695</name>
</gene>
<dbReference type="EMBL" id="NOII01000001">
    <property type="protein sequence ID" value="OYD59382.1"/>
    <property type="molecule type" value="Genomic_DNA"/>
</dbReference>
<dbReference type="RefSeq" id="WP_094251343.1">
    <property type="nucleotide sequence ID" value="NZ_JBHLXL010000001.1"/>
</dbReference>
<dbReference type="Gene3D" id="3.40.50.1240">
    <property type="entry name" value="Phosphoglycerate mutase-like"/>
    <property type="match status" value="1"/>
</dbReference>
<dbReference type="PANTHER" id="PTHR48100:SF59">
    <property type="entry name" value="ADENOSYLCOBALAMIN_ALPHA-RIBAZOLE PHOSPHATASE"/>
    <property type="match status" value="1"/>
</dbReference>
<proteinExistence type="predicted"/>
<protein>
    <submittedName>
        <fullName evidence="1">Histidine phosphatase family protein</fullName>
    </submittedName>
</protein>
<dbReference type="OrthoDB" id="2185101at2"/>
<comment type="caution">
    <text evidence="1">The sequence shown here is derived from an EMBL/GenBank/DDBJ whole genome shotgun (WGS) entry which is preliminary data.</text>
</comment>
<keyword evidence="2" id="KW-1185">Reference proteome</keyword>